<dbReference type="PANTHER" id="PTHR43130:SF11">
    <property type="entry name" value="TRANSCRIPTIONAL REGULATORY PROTEIN"/>
    <property type="match status" value="1"/>
</dbReference>
<name>A0A4R2KWG6_9GAMM</name>
<evidence type="ECO:0000313" key="6">
    <source>
        <dbReference type="Proteomes" id="UP000294980"/>
    </source>
</evidence>
<dbReference type="AlphaFoldDB" id="A0A4R2KWG6"/>
<comment type="caution">
    <text evidence="5">The sequence shown here is derived from an EMBL/GenBank/DDBJ whole genome shotgun (WGS) entry which is preliminary data.</text>
</comment>
<sequence>MRTAAALLYPDALATSITLPMEILHAASQLASVARRGAAQGQFRLLSASAERSITLSSGLTLRAGEQLQDAPTMEMLILPAIWRSPDRTLGLCADLLPELRRRHERGTLLCSVGTGSCLLAEAGLLSGRSATTHWNYFDRFEKRYPDVHLKRRHLITQSGNIFCVGSVNSIADLMVHVVELWYGKRISRAVENQFSPEIRRTFQTAAFLEGTHTAHHDEVILEAQMRMQEQLANPQPLAEVARNAGLGTRSFTRRFRRATGMSPLQYAMQLRVGEARSLLLHSNLDINEIAWRCGWQSASLFSRQFRLRVGMPPRDYRAAVRGKRFIASDSPPPAPGDPAPGDPA</sequence>
<dbReference type="RefSeq" id="WP_117316370.1">
    <property type="nucleotide sequence ID" value="NZ_QQSW01000006.1"/>
</dbReference>
<feature type="compositionally biased region" description="Pro residues" evidence="3">
    <location>
        <begin position="331"/>
        <end position="345"/>
    </location>
</feature>
<evidence type="ECO:0000256" key="2">
    <source>
        <dbReference type="ARBA" id="ARBA00023163"/>
    </source>
</evidence>
<dbReference type="GO" id="GO:0003700">
    <property type="term" value="F:DNA-binding transcription factor activity"/>
    <property type="evidence" value="ECO:0007669"/>
    <property type="project" value="InterPro"/>
</dbReference>
<dbReference type="Gene3D" id="1.10.10.60">
    <property type="entry name" value="Homeodomain-like"/>
    <property type="match status" value="2"/>
</dbReference>
<keyword evidence="1" id="KW-0805">Transcription regulation</keyword>
<dbReference type="PANTHER" id="PTHR43130">
    <property type="entry name" value="ARAC-FAMILY TRANSCRIPTIONAL REGULATOR"/>
    <property type="match status" value="1"/>
</dbReference>
<evidence type="ECO:0000313" key="5">
    <source>
        <dbReference type="EMBL" id="TCO78324.1"/>
    </source>
</evidence>
<evidence type="ECO:0000256" key="1">
    <source>
        <dbReference type="ARBA" id="ARBA00023015"/>
    </source>
</evidence>
<evidence type="ECO:0000259" key="4">
    <source>
        <dbReference type="PROSITE" id="PS01124"/>
    </source>
</evidence>
<dbReference type="SMART" id="SM00342">
    <property type="entry name" value="HTH_ARAC"/>
    <property type="match status" value="1"/>
</dbReference>
<dbReference type="SUPFAM" id="SSF52317">
    <property type="entry name" value="Class I glutamine amidotransferase-like"/>
    <property type="match status" value="1"/>
</dbReference>
<dbReference type="InterPro" id="IPR052158">
    <property type="entry name" value="INH-QAR"/>
</dbReference>
<keyword evidence="6" id="KW-1185">Reference proteome</keyword>
<dbReference type="EMBL" id="SLWX01000001">
    <property type="protein sequence ID" value="TCO78324.1"/>
    <property type="molecule type" value="Genomic_DNA"/>
</dbReference>
<dbReference type="PROSITE" id="PS01124">
    <property type="entry name" value="HTH_ARAC_FAMILY_2"/>
    <property type="match status" value="1"/>
</dbReference>
<dbReference type="InterPro" id="IPR018060">
    <property type="entry name" value="HTH_AraC"/>
</dbReference>
<evidence type="ECO:0000256" key="3">
    <source>
        <dbReference type="SAM" id="MobiDB-lite"/>
    </source>
</evidence>
<dbReference type="GO" id="GO:0043565">
    <property type="term" value="F:sequence-specific DNA binding"/>
    <property type="evidence" value="ECO:0007669"/>
    <property type="project" value="InterPro"/>
</dbReference>
<feature type="domain" description="HTH araC/xylS-type" evidence="4">
    <location>
        <begin position="222"/>
        <end position="320"/>
    </location>
</feature>
<feature type="region of interest" description="Disordered" evidence="3">
    <location>
        <begin position="324"/>
        <end position="345"/>
    </location>
</feature>
<protein>
    <submittedName>
        <fullName evidence="5">AraC family transcriptional regulator with amidase-like domain</fullName>
    </submittedName>
</protein>
<dbReference type="InterPro" id="IPR029062">
    <property type="entry name" value="Class_I_gatase-like"/>
</dbReference>
<accession>A0A4R2KWG6</accession>
<proteinExistence type="predicted"/>
<gene>
    <name evidence="5" type="ORF">EV688_101139</name>
</gene>
<dbReference type="SUPFAM" id="SSF46689">
    <property type="entry name" value="Homeodomain-like"/>
    <property type="match status" value="2"/>
</dbReference>
<dbReference type="Pfam" id="PF12833">
    <property type="entry name" value="HTH_18"/>
    <property type="match status" value="1"/>
</dbReference>
<dbReference type="Proteomes" id="UP000294980">
    <property type="component" value="Unassembled WGS sequence"/>
</dbReference>
<dbReference type="InterPro" id="IPR009057">
    <property type="entry name" value="Homeodomain-like_sf"/>
</dbReference>
<dbReference type="InterPro" id="IPR002818">
    <property type="entry name" value="DJ-1/PfpI"/>
</dbReference>
<dbReference type="Gene3D" id="3.40.50.880">
    <property type="match status" value="1"/>
</dbReference>
<keyword evidence="2" id="KW-0804">Transcription</keyword>
<reference evidence="5 6" key="1">
    <citation type="submission" date="2019-03" db="EMBL/GenBank/DDBJ databases">
        <title>Genomic Encyclopedia of Type Strains, Phase IV (KMG-IV): sequencing the most valuable type-strain genomes for metagenomic binning, comparative biology and taxonomic classification.</title>
        <authorList>
            <person name="Goeker M."/>
        </authorList>
    </citation>
    <scope>NUCLEOTIDE SEQUENCE [LARGE SCALE GENOMIC DNA]</scope>
    <source>
        <strain evidence="5 6">DSM 23344</strain>
    </source>
</reference>
<dbReference type="Pfam" id="PF01965">
    <property type="entry name" value="DJ-1_PfpI"/>
    <property type="match status" value="1"/>
</dbReference>
<organism evidence="5 6">
    <name type="scientific">Chromatocurvus halotolerans</name>
    <dbReference type="NCBI Taxonomy" id="1132028"/>
    <lineage>
        <taxon>Bacteria</taxon>
        <taxon>Pseudomonadati</taxon>
        <taxon>Pseudomonadota</taxon>
        <taxon>Gammaproteobacteria</taxon>
        <taxon>Cellvibrionales</taxon>
        <taxon>Halieaceae</taxon>
        <taxon>Chromatocurvus</taxon>
    </lineage>
</organism>
<dbReference type="OrthoDB" id="9803764at2"/>